<dbReference type="PANTHER" id="PTHR13931:SF2">
    <property type="entry name" value="UBIQUITIN CONJUGATION FACTOR E4 B"/>
    <property type="match status" value="1"/>
</dbReference>
<sequence>MGGGQSTQQNQEQQQNATQEQQKLSQEEIQRVRDQRTQALQKRIEEQRRAEQLAKQTVIDFKNPPNNLEETKSDQANQIKPTEIAGSSSKINVQEQILQQNNEKAQAQNKLLEQIQANKQKMEEQKPLVEQQKNTQTQQQQPKVGITKEQRIHNFISDIFQITNENSITNSNNKNKTFLYEYCGEGRQFKMQDLDDIIMSRLQQNKNENKFVYLFNCYRKIDSHLYVKEKIIENATEIKESIVSYFNTCLQLPETFNLTNNYTIHVDGDGNNMNNLMAMLQGGGQGMGMSMQEKLYSNQEFQFTRMQNDLWVAFYEENLFCNYEFLQSLTQILQEDEEWMQLFYRTLFNKMHLNLNSINIDKFRTAESYLEILKQLLNSKEAQELFVKNFMFYREGLNGKQIQMETYLGRYFSFSCLAHETRGFKDAYFKGIAKSQQNGIQRMTEQVSDQFHKFHVLIFDVMQKLLKNKECRDIVMKWLRAALSSNMDKQKMYTQIPVASDGFILNLIDVLLLFGKPFTSKFHEFPAQFRKVNFFYLMDDKFFIGGKKIEKINNELVELFISGQLLKPEFTGITQELNEESSLNSEKELNVIPQPNFITEIFFLAHIAISLLEKKIEKQYEELYKHINKAAGQKDIQTYEEMMGVKMCIDVHLLGKSILGNFRSLFTFTGALFISMTSQKSTGPYQIPPESFQDLEEFEKQAIELRQIINATSSNEESQLDLAAFPTIILTNLSNLPKLFRQYSPDVYYGYDLDLNVQVATNVTIINENLIKNPHIRADMIKFLAYLVPQQFLSKERHRNAQQDRDDLMYKDIFFRSYTLQQQLIKAVVNVYIDSERTGYYEKGAFRFYASMILEYIWQDGAYRQKFIEYGMQEPERFTEFCNFLINDVNNLLFEGLLELEEIRDFEELQSNGGFNQLDEDQRQQMQQKYDENTRKAKSHFQLSNMVVKLLEKVSSNVREPFITEELGEKFANAVNYCIDSLVSQKGLKLKINNPERFNFEPRELLINILCIYANMSEEQVFLQNVVKDSRSYKDETFQKALRLLQNPKKGVQIDGPRTGKFEIMVQKLIELKVGIDEEDTLFDDAPEHFLDPIMNTLMKDPVELPASNTIIDYMIIKKHLLNDPNDPFNRSPLKIEQLIPRPDIKQQIEEYKQKKRQEKMNA</sequence>
<organism evidence="13 14">
    <name type="scientific">Stylonychia lemnae</name>
    <name type="common">Ciliate</name>
    <dbReference type="NCBI Taxonomy" id="5949"/>
    <lineage>
        <taxon>Eukaryota</taxon>
        <taxon>Sar</taxon>
        <taxon>Alveolata</taxon>
        <taxon>Ciliophora</taxon>
        <taxon>Intramacronucleata</taxon>
        <taxon>Spirotrichea</taxon>
        <taxon>Stichotrichia</taxon>
        <taxon>Sporadotrichida</taxon>
        <taxon>Oxytrichidae</taxon>
        <taxon>Stylonychinae</taxon>
        <taxon>Stylonychia</taxon>
    </lineage>
</organism>
<dbReference type="Proteomes" id="UP000039865">
    <property type="component" value="Unassembled WGS sequence"/>
</dbReference>
<evidence type="ECO:0000256" key="8">
    <source>
        <dbReference type="ARBA" id="ARBA00022679"/>
    </source>
</evidence>
<evidence type="ECO:0000256" key="7">
    <source>
        <dbReference type="ARBA" id="ARBA00022490"/>
    </source>
</evidence>
<dbReference type="InterPro" id="IPR019474">
    <property type="entry name" value="Ub_conjug_fac_E4_core"/>
</dbReference>
<keyword evidence="9" id="KW-0833">Ubl conjugation pathway</keyword>
<evidence type="ECO:0000256" key="9">
    <source>
        <dbReference type="ARBA" id="ARBA00022786"/>
    </source>
</evidence>
<feature type="compositionally biased region" description="Polar residues" evidence="11">
    <location>
        <begin position="64"/>
        <end position="79"/>
    </location>
</feature>
<keyword evidence="7" id="KW-0963">Cytoplasm</keyword>
<feature type="region of interest" description="Disordered" evidence="11">
    <location>
        <begin position="1"/>
        <end position="79"/>
    </location>
</feature>
<dbReference type="EMBL" id="CCKQ01001038">
    <property type="protein sequence ID" value="CDW72140.1"/>
    <property type="molecule type" value="Genomic_DNA"/>
</dbReference>
<dbReference type="GO" id="GO:0036503">
    <property type="term" value="P:ERAD pathway"/>
    <property type="evidence" value="ECO:0007669"/>
    <property type="project" value="InterPro"/>
</dbReference>
<dbReference type="SMART" id="SM00504">
    <property type="entry name" value="Ubox"/>
    <property type="match status" value="1"/>
</dbReference>
<feature type="domain" description="U-box" evidence="12">
    <location>
        <begin position="1085"/>
        <end position="1159"/>
    </location>
</feature>
<protein>
    <recommendedName>
        <fullName evidence="6">RING-type E3 ubiquitin transferase</fullName>
        <ecNumber evidence="6">2.3.2.27</ecNumber>
    </recommendedName>
</protein>
<dbReference type="OrthoDB" id="312224at2759"/>
<dbReference type="UniPathway" id="UPA00143"/>
<comment type="pathway">
    <text evidence="4">Protein modification; protein ubiquitination.</text>
</comment>
<dbReference type="InterPro" id="IPR003613">
    <property type="entry name" value="Ubox_domain"/>
</dbReference>
<feature type="compositionally biased region" description="Low complexity" evidence="11">
    <location>
        <begin position="131"/>
        <end position="141"/>
    </location>
</feature>
<dbReference type="InParanoid" id="A0A077ZS06"/>
<dbReference type="AlphaFoldDB" id="A0A077ZS06"/>
<comment type="subcellular location">
    <subcellularLocation>
        <location evidence="3">Cytoplasm</location>
    </subcellularLocation>
    <subcellularLocation>
        <location evidence="2">Nucleus</location>
    </subcellularLocation>
</comment>
<feature type="compositionally biased region" description="Low complexity" evidence="11">
    <location>
        <begin position="1"/>
        <end position="22"/>
    </location>
</feature>
<evidence type="ECO:0000256" key="1">
    <source>
        <dbReference type="ARBA" id="ARBA00000900"/>
    </source>
</evidence>
<dbReference type="GO" id="GO:0000209">
    <property type="term" value="P:protein polyubiquitination"/>
    <property type="evidence" value="ECO:0007669"/>
    <property type="project" value="TreeGrafter"/>
</dbReference>
<evidence type="ECO:0000256" key="3">
    <source>
        <dbReference type="ARBA" id="ARBA00004496"/>
    </source>
</evidence>
<dbReference type="GO" id="GO:0000151">
    <property type="term" value="C:ubiquitin ligase complex"/>
    <property type="evidence" value="ECO:0007669"/>
    <property type="project" value="InterPro"/>
</dbReference>
<dbReference type="Gene3D" id="3.30.40.10">
    <property type="entry name" value="Zinc/RING finger domain, C3HC4 (zinc finger)"/>
    <property type="match status" value="1"/>
</dbReference>
<dbReference type="PROSITE" id="PS51698">
    <property type="entry name" value="U_BOX"/>
    <property type="match status" value="1"/>
</dbReference>
<keyword evidence="14" id="KW-1185">Reference proteome</keyword>
<evidence type="ECO:0000256" key="10">
    <source>
        <dbReference type="ARBA" id="ARBA00023242"/>
    </source>
</evidence>
<evidence type="ECO:0000313" key="13">
    <source>
        <dbReference type="EMBL" id="CDW72140.1"/>
    </source>
</evidence>
<dbReference type="GO" id="GO:0034450">
    <property type="term" value="F:ubiquitin-ubiquitin ligase activity"/>
    <property type="evidence" value="ECO:0007669"/>
    <property type="project" value="InterPro"/>
</dbReference>
<gene>
    <name evidence="13" type="primary">Contig4843.g5180</name>
    <name evidence="13" type="ORF">STYLEM_1094</name>
</gene>
<dbReference type="GO" id="GO:0005634">
    <property type="term" value="C:nucleus"/>
    <property type="evidence" value="ECO:0007669"/>
    <property type="project" value="UniProtKB-SubCell"/>
</dbReference>
<feature type="region of interest" description="Disordered" evidence="11">
    <location>
        <begin position="123"/>
        <end position="146"/>
    </location>
</feature>
<dbReference type="InterPro" id="IPR013083">
    <property type="entry name" value="Znf_RING/FYVE/PHD"/>
</dbReference>
<name>A0A077ZS06_STYLE</name>
<dbReference type="Pfam" id="PF04564">
    <property type="entry name" value="U-box"/>
    <property type="match status" value="1"/>
</dbReference>
<dbReference type="Pfam" id="PF10408">
    <property type="entry name" value="Ufd2P_core"/>
    <property type="match status" value="1"/>
</dbReference>
<keyword evidence="8" id="KW-0808">Transferase</keyword>
<reference evidence="13 14" key="1">
    <citation type="submission" date="2014-06" db="EMBL/GenBank/DDBJ databases">
        <authorList>
            <person name="Swart Estienne"/>
        </authorList>
    </citation>
    <scope>NUCLEOTIDE SEQUENCE [LARGE SCALE GENOMIC DNA]</scope>
    <source>
        <strain evidence="13 14">130c</strain>
    </source>
</reference>
<comment type="catalytic activity">
    <reaction evidence="1">
        <text>S-ubiquitinyl-[E2 ubiquitin-conjugating enzyme]-L-cysteine + [acceptor protein]-L-lysine = [E2 ubiquitin-conjugating enzyme]-L-cysteine + N(6)-ubiquitinyl-[acceptor protein]-L-lysine.</text>
        <dbReference type="EC" id="2.3.2.27"/>
    </reaction>
</comment>
<accession>A0A077ZS06</accession>
<dbReference type="FunFam" id="3.30.40.10:FF:000055">
    <property type="entry name" value="Ubiquitin conjugation factor e4 a"/>
    <property type="match status" value="1"/>
</dbReference>
<evidence type="ECO:0000256" key="6">
    <source>
        <dbReference type="ARBA" id="ARBA00012483"/>
    </source>
</evidence>
<proteinExistence type="inferred from homology"/>
<dbReference type="OMA" id="CEFAIFA"/>
<dbReference type="GO" id="GO:0005737">
    <property type="term" value="C:cytoplasm"/>
    <property type="evidence" value="ECO:0007669"/>
    <property type="project" value="UniProtKB-SubCell"/>
</dbReference>
<evidence type="ECO:0000313" key="14">
    <source>
        <dbReference type="Proteomes" id="UP000039865"/>
    </source>
</evidence>
<evidence type="ECO:0000256" key="2">
    <source>
        <dbReference type="ARBA" id="ARBA00004123"/>
    </source>
</evidence>
<keyword evidence="10" id="KW-0539">Nucleus</keyword>
<dbReference type="PANTHER" id="PTHR13931">
    <property type="entry name" value="UBIQUITINATION FACTOR E4"/>
    <property type="match status" value="1"/>
</dbReference>
<evidence type="ECO:0000259" key="12">
    <source>
        <dbReference type="PROSITE" id="PS51698"/>
    </source>
</evidence>
<dbReference type="InterPro" id="IPR045132">
    <property type="entry name" value="UBE4"/>
</dbReference>
<dbReference type="EC" id="2.3.2.27" evidence="6"/>
<evidence type="ECO:0000256" key="5">
    <source>
        <dbReference type="ARBA" id="ARBA00007434"/>
    </source>
</evidence>
<evidence type="ECO:0000256" key="4">
    <source>
        <dbReference type="ARBA" id="ARBA00004906"/>
    </source>
</evidence>
<feature type="compositionally biased region" description="Basic and acidic residues" evidence="11">
    <location>
        <begin position="25"/>
        <end position="52"/>
    </location>
</feature>
<dbReference type="GO" id="GO:0006511">
    <property type="term" value="P:ubiquitin-dependent protein catabolic process"/>
    <property type="evidence" value="ECO:0007669"/>
    <property type="project" value="InterPro"/>
</dbReference>
<comment type="similarity">
    <text evidence="5">Belongs to the ubiquitin conjugation factor E4 family.</text>
</comment>
<dbReference type="SUPFAM" id="SSF57850">
    <property type="entry name" value="RING/U-box"/>
    <property type="match status" value="1"/>
</dbReference>
<evidence type="ECO:0000256" key="11">
    <source>
        <dbReference type="SAM" id="MobiDB-lite"/>
    </source>
</evidence>